<name>A0ABM9A6I8_9VIBR</name>
<feature type="domain" description="GST C-terminal" evidence="2">
    <location>
        <begin position="83"/>
        <end position="206"/>
    </location>
</feature>
<dbReference type="RefSeq" id="WP_237362182.1">
    <property type="nucleotide sequence ID" value="NZ_CAKLDM010000002.1"/>
</dbReference>
<evidence type="ECO:0000313" key="4">
    <source>
        <dbReference type="Proteomes" id="UP000838748"/>
    </source>
</evidence>
<dbReference type="Gene3D" id="3.40.30.10">
    <property type="entry name" value="Glutaredoxin"/>
    <property type="match status" value="1"/>
</dbReference>
<gene>
    <name evidence="3" type="ORF">VMF7928_02655</name>
</gene>
<dbReference type="SFLD" id="SFLDG00358">
    <property type="entry name" value="Main_(cytGST)"/>
    <property type="match status" value="1"/>
</dbReference>
<sequence>MLTVVSFSLCPFVQRVTAALEARNIPYKVDFISLKNKPDWFLEMSPNAQVPVVITNEGTALFESEAIVEFINEEYGPLQSRISNEQKAIERAWSYQGTKLYLAQCRTMSAKDRESFEQRGKPLMTALSKVEEQLSGDTKYFSSDQISNVDIAWMPLLYRADLVAQHTKHDFLQQFPKVKKWKDSLVKTSIAEKSVSSDFFQKFKDFYLTNTYISGYEAQQSAHCCAESC</sequence>
<dbReference type="SFLD" id="SFLDS00019">
    <property type="entry name" value="Glutathione_Transferase_(cytos"/>
    <property type="match status" value="1"/>
</dbReference>
<dbReference type="SUPFAM" id="SSF52833">
    <property type="entry name" value="Thioredoxin-like"/>
    <property type="match status" value="1"/>
</dbReference>
<dbReference type="InterPro" id="IPR036282">
    <property type="entry name" value="Glutathione-S-Trfase_C_sf"/>
</dbReference>
<evidence type="ECO:0008006" key="5">
    <source>
        <dbReference type="Google" id="ProtNLM"/>
    </source>
</evidence>
<proteinExistence type="predicted"/>
<dbReference type="InterPro" id="IPR050983">
    <property type="entry name" value="GST_Omega/HSP26"/>
</dbReference>
<dbReference type="InterPro" id="IPR010987">
    <property type="entry name" value="Glutathione-S-Trfase_C-like"/>
</dbReference>
<dbReference type="Proteomes" id="UP000838748">
    <property type="component" value="Unassembled WGS sequence"/>
</dbReference>
<dbReference type="EMBL" id="CAKLDM010000002">
    <property type="protein sequence ID" value="CAH0540167.1"/>
    <property type="molecule type" value="Genomic_DNA"/>
</dbReference>
<reference evidence="3" key="1">
    <citation type="submission" date="2021-11" db="EMBL/GenBank/DDBJ databases">
        <authorList>
            <person name="Rodrigo-Torres L."/>
            <person name="Arahal R. D."/>
            <person name="Lucena T."/>
        </authorList>
    </citation>
    <scope>NUCLEOTIDE SEQUENCE</scope>
    <source>
        <strain evidence="3">CECT 7928</strain>
    </source>
</reference>
<feature type="domain" description="GST N-terminal" evidence="1">
    <location>
        <begin position="1"/>
        <end position="79"/>
    </location>
</feature>
<dbReference type="CDD" id="cd00299">
    <property type="entry name" value="GST_C_family"/>
    <property type="match status" value="1"/>
</dbReference>
<dbReference type="SUPFAM" id="SSF47616">
    <property type="entry name" value="GST C-terminal domain-like"/>
    <property type="match status" value="1"/>
</dbReference>
<dbReference type="Gene3D" id="1.20.1050.10">
    <property type="match status" value="1"/>
</dbReference>
<evidence type="ECO:0000313" key="3">
    <source>
        <dbReference type="EMBL" id="CAH0540167.1"/>
    </source>
</evidence>
<comment type="caution">
    <text evidence="3">The sequence shown here is derived from an EMBL/GenBank/DDBJ whole genome shotgun (WGS) entry which is preliminary data.</text>
</comment>
<accession>A0ABM9A6I8</accession>
<dbReference type="PANTHER" id="PTHR43968">
    <property type="match status" value="1"/>
</dbReference>
<protein>
    <recommendedName>
        <fullName evidence="5">Glutathione S-transferase</fullName>
    </recommendedName>
</protein>
<keyword evidence="4" id="KW-1185">Reference proteome</keyword>
<evidence type="ECO:0000259" key="1">
    <source>
        <dbReference type="PROSITE" id="PS50404"/>
    </source>
</evidence>
<dbReference type="PROSITE" id="PS50404">
    <property type="entry name" value="GST_NTER"/>
    <property type="match status" value="1"/>
</dbReference>
<dbReference type="Pfam" id="PF13409">
    <property type="entry name" value="GST_N_2"/>
    <property type="match status" value="1"/>
</dbReference>
<dbReference type="InterPro" id="IPR004046">
    <property type="entry name" value="GST_C"/>
</dbReference>
<dbReference type="Pfam" id="PF00043">
    <property type="entry name" value="GST_C"/>
    <property type="match status" value="1"/>
</dbReference>
<organism evidence="3 4">
    <name type="scientific">Vibrio marisflavi CECT 7928</name>
    <dbReference type="NCBI Taxonomy" id="634439"/>
    <lineage>
        <taxon>Bacteria</taxon>
        <taxon>Pseudomonadati</taxon>
        <taxon>Pseudomonadota</taxon>
        <taxon>Gammaproteobacteria</taxon>
        <taxon>Vibrionales</taxon>
        <taxon>Vibrionaceae</taxon>
        <taxon>Vibrio</taxon>
    </lineage>
</organism>
<dbReference type="PROSITE" id="PS50405">
    <property type="entry name" value="GST_CTER"/>
    <property type="match status" value="1"/>
</dbReference>
<dbReference type="InterPro" id="IPR004045">
    <property type="entry name" value="Glutathione_S-Trfase_N"/>
</dbReference>
<dbReference type="InterPro" id="IPR040079">
    <property type="entry name" value="Glutathione_S-Trfase"/>
</dbReference>
<dbReference type="InterPro" id="IPR036249">
    <property type="entry name" value="Thioredoxin-like_sf"/>
</dbReference>
<dbReference type="PANTHER" id="PTHR43968:SF6">
    <property type="entry name" value="GLUTATHIONE S-TRANSFERASE OMEGA"/>
    <property type="match status" value="1"/>
</dbReference>
<evidence type="ECO:0000259" key="2">
    <source>
        <dbReference type="PROSITE" id="PS50405"/>
    </source>
</evidence>